<reference evidence="2 3" key="1">
    <citation type="submission" date="2024-07" db="EMBL/GenBank/DDBJ databases">
        <title>Chromosome-level genome assembly of the water stick insect Ranatra chinensis (Heteroptera: Nepidae).</title>
        <authorList>
            <person name="Liu X."/>
        </authorList>
    </citation>
    <scope>NUCLEOTIDE SEQUENCE [LARGE SCALE GENOMIC DNA]</scope>
    <source>
        <strain evidence="2">Cailab_2021Rc</strain>
        <tissue evidence="2">Muscle</tissue>
    </source>
</reference>
<keyword evidence="3" id="KW-1185">Reference proteome</keyword>
<proteinExistence type="predicted"/>
<feature type="compositionally biased region" description="Basic and acidic residues" evidence="1">
    <location>
        <begin position="43"/>
        <end position="58"/>
    </location>
</feature>
<accession>A0ABD0Z6E0</accession>
<sequence length="136" mass="14733">MGPGLMRDASLSSSNIRSPFWESLTETPLVIMVATKYGQNPREWETEQISHKNTEDGNKSNSTVGDMGGHFPRQTPVNSLTEGGLRAPLASCLVLRAKRTLPPLVLRDATPADGVLRGRVWARWTVAHGGLRANGG</sequence>
<gene>
    <name evidence="2" type="ORF">AAG570_009514</name>
</gene>
<dbReference type="Proteomes" id="UP001558652">
    <property type="component" value="Unassembled WGS sequence"/>
</dbReference>
<evidence type="ECO:0000313" key="3">
    <source>
        <dbReference type="Proteomes" id="UP001558652"/>
    </source>
</evidence>
<dbReference type="AlphaFoldDB" id="A0ABD0Z6E0"/>
<name>A0ABD0Z6E0_9HEMI</name>
<protein>
    <submittedName>
        <fullName evidence="2">Uncharacterized protein</fullName>
    </submittedName>
</protein>
<comment type="caution">
    <text evidence="2">The sequence shown here is derived from an EMBL/GenBank/DDBJ whole genome shotgun (WGS) entry which is preliminary data.</text>
</comment>
<evidence type="ECO:0000313" key="2">
    <source>
        <dbReference type="EMBL" id="KAL1137818.1"/>
    </source>
</evidence>
<dbReference type="EMBL" id="JBFDAA010000004">
    <property type="protein sequence ID" value="KAL1137818.1"/>
    <property type="molecule type" value="Genomic_DNA"/>
</dbReference>
<feature type="region of interest" description="Disordered" evidence="1">
    <location>
        <begin position="43"/>
        <end position="82"/>
    </location>
</feature>
<organism evidence="2 3">
    <name type="scientific">Ranatra chinensis</name>
    <dbReference type="NCBI Taxonomy" id="642074"/>
    <lineage>
        <taxon>Eukaryota</taxon>
        <taxon>Metazoa</taxon>
        <taxon>Ecdysozoa</taxon>
        <taxon>Arthropoda</taxon>
        <taxon>Hexapoda</taxon>
        <taxon>Insecta</taxon>
        <taxon>Pterygota</taxon>
        <taxon>Neoptera</taxon>
        <taxon>Paraneoptera</taxon>
        <taxon>Hemiptera</taxon>
        <taxon>Heteroptera</taxon>
        <taxon>Panheteroptera</taxon>
        <taxon>Nepomorpha</taxon>
        <taxon>Nepidae</taxon>
        <taxon>Ranatrinae</taxon>
        <taxon>Ranatra</taxon>
    </lineage>
</organism>
<evidence type="ECO:0000256" key="1">
    <source>
        <dbReference type="SAM" id="MobiDB-lite"/>
    </source>
</evidence>